<name>A0A1S8D002_9PROT</name>
<dbReference type="SUPFAM" id="SSF53098">
    <property type="entry name" value="Ribonuclease H-like"/>
    <property type="match status" value="1"/>
</dbReference>
<evidence type="ECO:0000313" key="3">
    <source>
        <dbReference type="Proteomes" id="UP000054844"/>
    </source>
</evidence>
<dbReference type="GO" id="GO:0003676">
    <property type="term" value="F:nucleic acid binding"/>
    <property type="evidence" value="ECO:0007669"/>
    <property type="project" value="InterPro"/>
</dbReference>
<dbReference type="InterPro" id="IPR001584">
    <property type="entry name" value="Integrase_cat-core"/>
</dbReference>
<dbReference type="AlphaFoldDB" id="A0A1S8D002"/>
<dbReference type="Pfam" id="PF13333">
    <property type="entry name" value="rve_2"/>
    <property type="match status" value="1"/>
</dbReference>
<dbReference type="InterPro" id="IPR036397">
    <property type="entry name" value="RNaseH_sf"/>
</dbReference>
<dbReference type="PANTHER" id="PTHR46889:SF4">
    <property type="entry name" value="TRANSPOSASE INSO FOR INSERTION SEQUENCE ELEMENT IS911B-RELATED"/>
    <property type="match status" value="1"/>
</dbReference>
<dbReference type="PANTHER" id="PTHR46889">
    <property type="entry name" value="TRANSPOSASE INSF FOR INSERTION SEQUENCE IS3B-RELATED"/>
    <property type="match status" value="1"/>
</dbReference>
<reference evidence="2" key="1">
    <citation type="submission" date="2016-12" db="EMBL/GenBank/DDBJ databases">
        <title>Draft genome sequence of Roseomonas mucosa strain AU37, isolated from a peripheral intravenous catheter.</title>
        <authorList>
            <person name="Choudhury M.A."/>
            <person name="Sidjabat H.E."/>
            <person name="Wailan A.M."/>
            <person name="Zhang L."/>
            <person name="Marsh N.M."/>
            <person name="Rickard C.M."/>
            <person name="Davies M."/>
            <person name="Mcmillan D.J."/>
        </authorList>
    </citation>
    <scope>NUCLEOTIDE SEQUENCE [LARGE SCALE GENOMIC DNA]</scope>
    <source>
        <strain evidence="2">AU37</strain>
    </source>
</reference>
<evidence type="ECO:0000313" key="2">
    <source>
        <dbReference type="EMBL" id="ONH81299.1"/>
    </source>
</evidence>
<proteinExistence type="predicted"/>
<dbReference type="InterPro" id="IPR050900">
    <property type="entry name" value="Transposase_IS3/IS150/IS904"/>
</dbReference>
<feature type="domain" description="Integrase catalytic" evidence="1">
    <location>
        <begin position="126"/>
        <end position="289"/>
    </location>
</feature>
<dbReference type="Pfam" id="PF00665">
    <property type="entry name" value="rve"/>
    <property type="match status" value="1"/>
</dbReference>
<dbReference type="Pfam" id="PF13276">
    <property type="entry name" value="HTH_21"/>
    <property type="match status" value="1"/>
</dbReference>
<dbReference type="Gene3D" id="3.30.420.10">
    <property type="entry name" value="Ribonuclease H-like superfamily/Ribonuclease H"/>
    <property type="match status" value="1"/>
</dbReference>
<dbReference type="InterPro" id="IPR025948">
    <property type="entry name" value="HTH-like_dom"/>
</dbReference>
<dbReference type="NCBIfam" id="NF033516">
    <property type="entry name" value="transpos_IS3"/>
    <property type="match status" value="1"/>
</dbReference>
<accession>A0A1S8D002</accession>
<dbReference type="PROSITE" id="PS50994">
    <property type="entry name" value="INTEGRASE"/>
    <property type="match status" value="1"/>
</dbReference>
<dbReference type="EMBL" id="LLWF02000139">
    <property type="protein sequence ID" value="ONH81299.1"/>
    <property type="molecule type" value="Genomic_DNA"/>
</dbReference>
<gene>
    <name evidence="2" type="ORF">APZ41_020575</name>
</gene>
<dbReference type="Proteomes" id="UP000054844">
    <property type="component" value="Unassembled WGS sequence"/>
</dbReference>
<dbReference type="InterPro" id="IPR048020">
    <property type="entry name" value="Transpos_IS3"/>
</dbReference>
<organism evidence="2 3">
    <name type="scientific">Roseomonas mucosa</name>
    <dbReference type="NCBI Taxonomy" id="207340"/>
    <lineage>
        <taxon>Bacteria</taxon>
        <taxon>Pseudomonadati</taxon>
        <taxon>Pseudomonadota</taxon>
        <taxon>Alphaproteobacteria</taxon>
        <taxon>Acetobacterales</taxon>
        <taxon>Roseomonadaceae</taxon>
        <taxon>Roseomonas</taxon>
    </lineage>
</organism>
<comment type="caution">
    <text evidence="2">The sequence shown here is derived from an EMBL/GenBank/DDBJ whole genome shotgun (WGS) entry which is preliminary data.</text>
</comment>
<dbReference type="InterPro" id="IPR012337">
    <property type="entry name" value="RNaseH-like_sf"/>
</dbReference>
<dbReference type="RefSeq" id="WP_058390090.1">
    <property type="nucleotide sequence ID" value="NZ_CP034925.1"/>
</dbReference>
<sequence length="298" mass="33619">MTKFAFVSAERGNHAVATLCRVIGASVSGFYAWLHAIPTVQTRAEAEADLRGHIDRIFAAGRRVYGSPRVHAELRREGRRHGRRRVERLMREMGLCARQGRRRVPRTTNSRHDLPIAPNLLLRNFAAEWPDQVWLADISYLPTGEGWLYLAAIKDMATREIVGWSMADPLRAELGIDALVMALQRCRPGKGLILHSDRGVQYAAADYRLVLERHGITQSMSRRGNCLDNAPMESFFASLKKEHIHQAHFRTRAEAKAAVFDYVEVFYNRQRLNSGVGYRTPTEARVAMSAEAVMPIAA</sequence>
<dbReference type="GO" id="GO:0015074">
    <property type="term" value="P:DNA integration"/>
    <property type="evidence" value="ECO:0007669"/>
    <property type="project" value="InterPro"/>
</dbReference>
<protein>
    <submittedName>
        <fullName evidence="2">Transposase</fullName>
    </submittedName>
</protein>
<keyword evidence="3" id="KW-1185">Reference proteome</keyword>
<dbReference type="STRING" id="207340.APZ41_020575"/>
<evidence type="ECO:0000259" key="1">
    <source>
        <dbReference type="PROSITE" id="PS50994"/>
    </source>
</evidence>